<name>A0A6M3J757_9ZZZZ</name>
<organism evidence="2">
    <name type="scientific">viral metagenome</name>
    <dbReference type="NCBI Taxonomy" id="1070528"/>
    <lineage>
        <taxon>unclassified sequences</taxon>
        <taxon>metagenomes</taxon>
        <taxon>organismal metagenomes</taxon>
    </lineage>
</organism>
<gene>
    <name evidence="3" type="ORF">MM415A00465_0001</name>
    <name evidence="2" type="ORF">MM415B00381_0023</name>
</gene>
<dbReference type="AlphaFoldDB" id="A0A6M3J757"/>
<evidence type="ECO:0000256" key="1">
    <source>
        <dbReference type="SAM" id="Phobius"/>
    </source>
</evidence>
<dbReference type="EMBL" id="MT141543">
    <property type="protein sequence ID" value="QJA65710.1"/>
    <property type="molecule type" value="Genomic_DNA"/>
</dbReference>
<evidence type="ECO:0000313" key="3">
    <source>
        <dbReference type="EMBL" id="QJA81943.1"/>
    </source>
</evidence>
<accession>A0A6M3J757</accession>
<keyword evidence="1" id="KW-0812">Transmembrane</keyword>
<protein>
    <submittedName>
        <fullName evidence="2">Uncharacterized protein</fullName>
    </submittedName>
</protein>
<dbReference type="EMBL" id="MT142475">
    <property type="protein sequence ID" value="QJA81943.1"/>
    <property type="molecule type" value="Genomic_DNA"/>
</dbReference>
<keyword evidence="1" id="KW-1133">Transmembrane helix</keyword>
<evidence type="ECO:0000313" key="2">
    <source>
        <dbReference type="EMBL" id="QJA65710.1"/>
    </source>
</evidence>
<proteinExistence type="predicted"/>
<feature type="transmembrane region" description="Helical" evidence="1">
    <location>
        <begin position="6"/>
        <end position="32"/>
    </location>
</feature>
<reference evidence="2" key="1">
    <citation type="submission" date="2020-03" db="EMBL/GenBank/DDBJ databases">
        <title>The deep terrestrial virosphere.</title>
        <authorList>
            <person name="Holmfeldt K."/>
            <person name="Nilsson E."/>
            <person name="Simone D."/>
            <person name="Lopez-Fernandez M."/>
            <person name="Wu X."/>
            <person name="de Brujin I."/>
            <person name="Lundin D."/>
            <person name="Andersson A."/>
            <person name="Bertilsson S."/>
            <person name="Dopson M."/>
        </authorList>
    </citation>
    <scope>NUCLEOTIDE SEQUENCE</scope>
    <source>
        <strain evidence="3">MM415A00465</strain>
        <strain evidence="2">MM415B00381</strain>
    </source>
</reference>
<sequence length="118" mass="13380">MAEAISLGNVLTIIIFIVGLATHLIVITAILTKWKTATSMRMENFEKLVATIMASCASCYLKKATDDLEIKVAVVKTEQDRRIVELPLQLEAIRTEMNRMNELFAGHLTRYHSRKDEE</sequence>
<keyword evidence="1" id="KW-0472">Membrane</keyword>